<name>A0ABT0PEX7_9GAMM</name>
<dbReference type="InterPro" id="IPR011037">
    <property type="entry name" value="Pyrv_Knase-like_insert_dom_sf"/>
</dbReference>
<evidence type="ECO:0000313" key="2">
    <source>
        <dbReference type="EMBL" id="MCL6269858.1"/>
    </source>
</evidence>
<gene>
    <name evidence="2" type="ORF">M3P05_07875</name>
</gene>
<organism evidence="2 3">
    <name type="scientific">Parendozoicomonas callyspongiae</name>
    <dbReference type="NCBI Taxonomy" id="2942213"/>
    <lineage>
        <taxon>Bacteria</taxon>
        <taxon>Pseudomonadati</taxon>
        <taxon>Pseudomonadota</taxon>
        <taxon>Gammaproteobacteria</taxon>
        <taxon>Oceanospirillales</taxon>
        <taxon>Endozoicomonadaceae</taxon>
        <taxon>Parendozoicomonas</taxon>
    </lineage>
</organism>
<dbReference type="PANTHER" id="PTHR14237">
    <property type="entry name" value="MOLYBDOPTERIN COFACTOR SULFURASE MOSC"/>
    <property type="match status" value="1"/>
</dbReference>
<protein>
    <submittedName>
        <fullName evidence="2">MOSC domain-containing protein</fullName>
    </submittedName>
</protein>
<proteinExistence type="predicted"/>
<dbReference type="InterPro" id="IPR005303">
    <property type="entry name" value="MOCOS_middle"/>
</dbReference>
<sequence>MISVSELAIYPMKSCRQLPVNHHRVDAFGLTGDRRWMLIDSNGKFLSQRTHPVMVQIECSLNDQGINLTAPGMGTLTVPVPGNDNNVIATVWNDDCQALDAGDQAAEWCSTFLKNQCRLVYMPDSSFRQVSLKYAEPGIKTGFADGFPFLLISEASLAELNRRLDIPVPMVRFRPNIVVSGCEAFAEDSWKRIRIGNIDFTVAKPCTRCVMTTINTDTLEKAKEPLKTLSAYRRAEKGVVFGQNLIHHGVGELSIGMSVEVLE</sequence>
<dbReference type="SUPFAM" id="SSF50800">
    <property type="entry name" value="PK beta-barrel domain-like"/>
    <property type="match status" value="1"/>
</dbReference>
<dbReference type="InterPro" id="IPR005302">
    <property type="entry name" value="MoCF_Sase_C"/>
</dbReference>
<dbReference type="PROSITE" id="PS51340">
    <property type="entry name" value="MOSC"/>
    <property type="match status" value="1"/>
</dbReference>
<feature type="domain" description="MOSC" evidence="1">
    <location>
        <begin position="122"/>
        <end position="262"/>
    </location>
</feature>
<dbReference type="PANTHER" id="PTHR14237:SF19">
    <property type="entry name" value="MITOCHONDRIAL AMIDOXIME REDUCING COMPONENT 1"/>
    <property type="match status" value="1"/>
</dbReference>
<comment type="caution">
    <text evidence="2">The sequence shown here is derived from an EMBL/GenBank/DDBJ whole genome shotgun (WGS) entry which is preliminary data.</text>
</comment>
<dbReference type="EMBL" id="JAMFLX010000008">
    <property type="protein sequence ID" value="MCL6269858.1"/>
    <property type="molecule type" value="Genomic_DNA"/>
</dbReference>
<evidence type="ECO:0000259" key="1">
    <source>
        <dbReference type="PROSITE" id="PS51340"/>
    </source>
</evidence>
<dbReference type="Proteomes" id="UP001203338">
    <property type="component" value="Unassembled WGS sequence"/>
</dbReference>
<dbReference type="Pfam" id="PF03476">
    <property type="entry name" value="MOSC_N"/>
    <property type="match status" value="1"/>
</dbReference>
<keyword evidence="3" id="KW-1185">Reference proteome</keyword>
<reference evidence="2 3" key="1">
    <citation type="submission" date="2022-05" db="EMBL/GenBank/DDBJ databases">
        <authorList>
            <person name="Park J.-S."/>
        </authorList>
    </citation>
    <scope>NUCLEOTIDE SEQUENCE [LARGE SCALE GENOMIC DNA]</scope>
    <source>
        <strain evidence="2 3">2012CJ34-2</strain>
    </source>
</reference>
<dbReference type="RefSeq" id="WP_249698961.1">
    <property type="nucleotide sequence ID" value="NZ_JAMFLX010000008.1"/>
</dbReference>
<evidence type="ECO:0000313" key="3">
    <source>
        <dbReference type="Proteomes" id="UP001203338"/>
    </source>
</evidence>
<dbReference type="SUPFAM" id="SSF141673">
    <property type="entry name" value="MOSC N-terminal domain-like"/>
    <property type="match status" value="1"/>
</dbReference>
<accession>A0ABT0PEX7</accession>
<dbReference type="Pfam" id="PF03473">
    <property type="entry name" value="MOSC"/>
    <property type="match status" value="1"/>
</dbReference>